<feature type="transmembrane region" description="Helical" evidence="1">
    <location>
        <begin position="37"/>
        <end position="53"/>
    </location>
</feature>
<evidence type="ECO:0000313" key="3">
    <source>
        <dbReference type="Proteomes" id="UP000229570"/>
    </source>
</evidence>
<accession>A0A2H0KM64</accession>
<evidence type="ECO:0000256" key="1">
    <source>
        <dbReference type="SAM" id="Phobius"/>
    </source>
</evidence>
<proteinExistence type="predicted"/>
<comment type="caution">
    <text evidence="2">The sequence shown here is derived from an EMBL/GenBank/DDBJ whole genome shotgun (WGS) entry which is preliminary data.</text>
</comment>
<evidence type="ECO:0000313" key="2">
    <source>
        <dbReference type="EMBL" id="PIQ72329.1"/>
    </source>
</evidence>
<feature type="non-terminal residue" evidence="2">
    <location>
        <position position="64"/>
    </location>
</feature>
<protein>
    <submittedName>
        <fullName evidence="2">Uncharacterized protein</fullName>
    </submittedName>
</protein>
<dbReference type="AlphaFoldDB" id="A0A2H0KM64"/>
<reference evidence="2 3" key="1">
    <citation type="submission" date="2017-09" db="EMBL/GenBank/DDBJ databases">
        <title>Depth-based differentiation of microbial function through sediment-hosted aquifers and enrichment of novel symbionts in the deep terrestrial subsurface.</title>
        <authorList>
            <person name="Probst A.J."/>
            <person name="Ladd B."/>
            <person name="Jarett J.K."/>
            <person name="Geller-Mcgrath D.E."/>
            <person name="Sieber C.M."/>
            <person name="Emerson J.B."/>
            <person name="Anantharaman K."/>
            <person name="Thomas B.C."/>
            <person name="Malmstrom R."/>
            <person name="Stieglmeier M."/>
            <person name="Klingl A."/>
            <person name="Woyke T."/>
            <person name="Ryan C.M."/>
            <person name="Banfield J.F."/>
        </authorList>
    </citation>
    <scope>NUCLEOTIDE SEQUENCE [LARGE SCALE GENOMIC DNA]</scope>
    <source>
        <strain evidence="2">CG11_big_fil_rev_8_21_14_0_20_35_14</strain>
    </source>
</reference>
<dbReference type="EMBL" id="PCVL01000052">
    <property type="protein sequence ID" value="PIQ72329.1"/>
    <property type="molecule type" value="Genomic_DNA"/>
</dbReference>
<keyword evidence="1" id="KW-1133">Transmembrane helix</keyword>
<organism evidence="2 3">
    <name type="scientific">Candidatus Roizmanbacteria bacterium CG11_big_fil_rev_8_21_14_0_20_35_14</name>
    <dbReference type="NCBI Taxonomy" id="1974855"/>
    <lineage>
        <taxon>Bacteria</taxon>
        <taxon>Candidatus Roizmaniibacteriota</taxon>
    </lineage>
</organism>
<gene>
    <name evidence="2" type="ORF">COV86_03625</name>
</gene>
<feature type="transmembrane region" description="Helical" evidence="1">
    <location>
        <begin position="12"/>
        <end position="31"/>
    </location>
</feature>
<name>A0A2H0KM64_9BACT</name>
<keyword evidence="1" id="KW-0812">Transmembrane</keyword>
<dbReference type="Proteomes" id="UP000229570">
    <property type="component" value="Unassembled WGS sequence"/>
</dbReference>
<sequence>MSFFVVQDLRYIIAILPIYLASMGYLIQTVSLKINDSFAILFMLIVIILSLFLKSQGYKENERA</sequence>
<keyword evidence="1" id="KW-0472">Membrane</keyword>